<evidence type="ECO:0008006" key="4">
    <source>
        <dbReference type="Google" id="ProtNLM"/>
    </source>
</evidence>
<evidence type="ECO:0000313" key="2">
    <source>
        <dbReference type="EMBL" id="KOY13007.1"/>
    </source>
</evidence>
<dbReference type="RefSeq" id="WP_053784020.1">
    <property type="nucleotide sequence ID" value="NZ_LITU01000082.1"/>
</dbReference>
<dbReference type="EMBL" id="LITU01000082">
    <property type="protein sequence ID" value="KOY13007.1"/>
    <property type="molecule type" value="Genomic_DNA"/>
</dbReference>
<feature type="transmembrane region" description="Helical" evidence="1">
    <location>
        <begin position="76"/>
        <end position="97"/>
    </location>
</feature>
<dbReference type="Proteomes" id="UP000037688">
    <property type="component" value="Unassembled WGS sequence"/>
</dbReference>
<evidence type="ECO:0000313" key="3">
    <source>
        <dbReference type="Proteomes" id="UP000037688"/>
    </source>
</evidence>
<dbReference type="AlphaFoldDB" id="A0A0N1IWF6"/>
<reference evidence="2 3" key="1">
    <citation type="submission" date="2015-08" db="EMBL/GenBank/DDBJ databases">
        <title>Draft genome sequence of cellulolytic and xylanolytic Paenibacillus sp. A59, isolated from a decaying forest soil from Patagonia, Argentina.</title>
        <authorList>
            <person name="Ghio S."/>
            <person name="Caceres A.M."/>
            <person name="Talia P."/>
            <person name="Grasso D."/>
            <person name="Campos E."/>
        </authorList>
    </citation>
    <scope>NUCLEOTIDE SEQUENCE [LARGE SCALE GENOMIC DNA]</scope>
    <source>
        <strain evidence="2 3">A59</strain>
    </source>
</reference>
<keyword evidence="1" id="KW-1133">Transmembrane helix</keyword>
<keyword evidence="1" id="KW-0472">Membrane</keyword>
<feature type="transmembrane region" description="Helical" evidence="1">
    <location>
        <begin position="194"/>
        <end position="214"/>
    </location>
</feature>
<protein>
    <recommendedName>
        <fullName evidence="4">DUF1129 domain-containing protein</fullName>
    </recommendedName>
</protein>
<keyword evidence="3" id="KW-1185">Reference proteome</keyword>
<feature type="transmembrane region" description="Helical" evidence="1">
    <location>
        <begin position="156"/>
        <end position="174"/>
    </location>
</feature>
<dbReference type="InterPro" id="IPR047928">
    <property type="entry name" value="Perm_prefix_1"/>
</dbReference>
<accession>A0A0N1IWF6</accession>
<name>A0A0N1IWF6_9BACL</name>
<dbReference type="OrthoDB" id="1909850at2"/>
<dbReference type="PATRIC" id="fig|1705561.3.peg.6048"/>
<proteinExistence type="predicted"/>
<sequence>MTLEARITRHVNRLFDHAQDTLANRELKEEIHSNLAARIEDYMEQGMDKEQAFQTAIQHVAGMDHIMSDHRRVQRVPYWTAVLQSALIYSLIAWIITIPMRVMVQGATINNLLMLMSVIVGGAYVFYMLKNKNTSADPEDITVIRIPVFLQWTRRLWWLWAGLIVVLWGTQAALRFGSNIWYSRPIQVEGPYQFTVIAIAFAIPLLSIIIPLIVQRAYRIVGKYDVGDVI</sequence>
<gene>
    <name evidence="2" type="ORF">AMS66_28670</name>
</gene>
<dbReference type="NCBIfam" id="NF038403">
    <property type="entry name" value="perm_prefix_1"/>
    <property type="match status" value="1"/>
</dbReference>
<keyword evidence="1" id="KW-0812">Transmembrane</keyword>
<comment type="caution">
    <text evidence="2">The sequence shown here is derived from an EMBL/GenBank/DDBJ whole genome shotgun (WGS) entry which is preliminary data.</text>
</comment>
<organism evidence="2 3">
    <name type="scientific">Paenibacillus xylanivorans</name>
    <dbReference type="NCBI Taxonomy" id="1705561"/>
    <lineage>
        <taxon>Bacteria</taxon>
        <taxon>Bacillati</taxon>
        <taxon>Bacillota</taxon>
        <taxon>Bacilli</taxon>
        <taxon>Bacillales</taxon>
        <taxon>Paenibacillaceae</taxon>
        <taxon>Paenibacillus</taxon>
    </lineage>
</organism>
<evidence type="ECO:0000256" key="1">
    <source>
        <dbReference type="SAM" id="Phobius"/>
    </source>
</evidence>
<feature type="transmembrane region" description="Helical" evidence="1">
    <location>
        <begin position="109"/>
        <end position="129"/>
    </location>
</feature>